<dbReference type="AlphaFoldDB" id="A0A0F9E3W2"/>
<organism evidence="1">
    <name type="scientific">marine sediment metagenome</name>
    <dbReference type="NCBI Taxonomy" id="412755"/>
    <lineage>
        <taxon>unclassified sequences</taxon>
        <taxon>metagenomes</taxon>
        <taxon>ecological metagenomes</taxon>
    </lineage>
</organism>
<proteinExistence type="predicted"/>
<name>A0A0F9E3W2_9ZZZZ</name>
<sequence length="54" mass="6091">ECFKSDNYELKELQKGLDMAIGHDLKDIPGKFVYRGHQFEVTLLGKFSTDGSLA</sequence>
<gene>
    <name evidence="1" type="ORF">LCGC14_2201410</name>
</gene>
<feature type="non-terminal residue" evidence="1">
    <location>
        <position position="1"/>
    </location>
</feature>
<comment type="caution">
    <text evidence="1">The sequence shown here is derived from an EMBL/GenBank/DDBJ whole genome shotgun (WGS) entry which is preliminary data.</text>
</comment>
<reference evidence="1" key="1">
    <citation type="journal article" date="2015" name="Nature">
        <title>Complex archaea that bridge the gap between prokaryotes and eukaryotes.</title>
        <authorList>
            <person name="Spang A."/>
            <person name="Saw J.H."/>
            <person name="Jorgensen S.L."/>
            <person name="Zaremba-Niedzwiedzka K."/>
            <person name="Martijn J."/>
            <person name="Lind A.E."/>
            <person name="van Eijk R."/>
            <person name="Schleper C."/>
            <person name="Guy L."/>
            <person name="Ettema T.J."/>
        </authorList>
    </citation>
    <scope>NUCLEOTIDE SEQUENCE</scope>
</reference>
<protein>
    <submittedName>
        <fullName evidence="1">Uncharacterized protein</fullName>
    </submittedName>
</protein>
<accession>A0A0F9E3W2</accession>
<dbReference type="EMBL" id="LAZR01029020">
    <property type="protein sequence ID" value="KKL60826.1"/>
    <property type="molecule type" value="Genomic_DNA"/>
</dbReference>
<evidence type="ECO:0000313" key="1">
    <source>
        <dbReference type="EMBL" id="KKL60826.1"/>
    </source>
</evidence>